<proteinExistence type="inferred from homology"/>
<accession>A0A2W7RYS5</accession>
<evidence type="ECO:0000259" key="6">
    <source>
        <dbReference type="Pfam" id="PF00291"/>
    </source>
</evidence>
<evidence type="ECO:0000256" key="2">
    <source>
        <dbReference type="ARBA" id="ARBA00008639"/>
    </source>
</evidence>
<dbReference type="InterPro" id="IPR036052">
    <property type="entry name" value="TrpB-like_PALP_sf"/>
</dbReference>
<dbReference type="EMBL" id="QKZV01000003">
    <property type="protein sequence ID" value="PZX63600.1"/>
    <property type="molecule type" value="Genomic_DNA"/>
</dbReference>
<name>A0A2W7RYS5_9BACT</name>
<reference evidence="7 8" key="1">
    <citation type="submission" date="2018-06" db="EMBL/GenBank/DDBJ databases">
        <title>Genomic Encyclopedia of Archaeal and Bacterial Type Strains, Phase II (KMG-II): from individual species to whole genera.</title>
        <authorList>
            <person name="Goeker M."/>
        </authorList>
    </citation>
    <scope>NUCLEOTIDE SEQUENCE [LARGE SCALE GENOMIC DNA]</scope>
    <source>
        <strain evidence="7 8">DSM 23241</strain>
    </source>
</reference>
<evidence type="ECO:0000313" key="7">
    <source>
        <dbReference type="EMBL" id="PZX63600.1"/>
    </source>
</evidence>
<dbReference type="InterPro" id="IPR001926">
    <property type="entry name" value="TrpB-like_PALP"/>
</dbReference>
<dbReference type="OrthoDB" id="9801249at2"/>
<dbReference type="InterPro" id="IPR027278">
    <property type="entry name" value="ACCD_DCysDesulf"/>
</dbReference>
<dbReference type="GO" id="GO:0019148">
    <property type="term" value="F:D-cysteine desulfhydrase activity"/>
    <property type="evidence" value="ECO:0007669"/>
    <property type="project" value="TreeGrafter"/>
</dbReference>
<keyword evidence="3 5" id="KW-0663">Pyridoxal phosphate</keyword>
<dbReference type="PANTHER" id="PTHR43780">
    <property type="entry name" value="1-AMINOCYCLOPROPANE-1-CARBOXYLATE DEAMINASE-RELATED"/>
    <property type="match status" value="1"/>
</dbReference>
<gene>
    <name evidence="7" type="ORF">LX80_01251</name>
</gene>
<feature type="domain" description="Tryptophan synthase beta chain-like PALP" evidence="6">
    <location>
        <begin position="40"/>
        <end position="283"/>
    </location>
</feature>
<comment type="cofactor">
    <cofactor evidence="1">
        <name>pyridoxal 5'-phosphate</name>
        <dbReference type="ChEBI" id="CHEBI:597326"/>
    </cofactor>
</comment>
<evidence type="ECO:0000256" key="3">
    <source>
        <dbReference type="ARBA" id="ARBA00022898"/>
    </source>
</evidence>
<dbReference type="PIRSF" id="PIRSF006278">
    <property type="entry name" value="ACCD_DCysDesulf"/>
    <property type="match status" value="1"/>
</dbReference>
<dbReference type="Gene3D" id="3.40.50.1100">
    <property type="match status" value="2"/>
</dbReference>
<dbReference type="Proteomes" id="UP000249720">
    <property type="component" value="Unassembled WGS sequence"/>
</dbReference>
<feature type="modified residue" description="N6-(pyridoxal phosphate)lysine" evidence="5">
    <location>
        <position position="44"/>
    </location>
</feature>
<evidence type="ECO:0000256" key="5">
    <source>
        <dbReference type="PIRSR" id="PIRSR006278-2"/>
    </source>
</evidence>
<evidence type="ECO:0000256" key="4">
    <source>
        <dbReference type="PIRSR" id="PIRSR006278-1"/>
    </source>
</evidence>
<dbReference type="AlphaFoldDB" id="A0A2W7RYS5"/>
<sequence length="298" mass="33078">MFTLEFEQMPYLQAIPLPQTLLNQKITFSVLRLDVIHSEISGNKWFKLKNYLNNALLQNCQRIVTFGGPFSNHILATAAACQQAKIACLGIIRGEKVNNYTLAAAAEKGMALHFVSREAYKNKRLLQQQLQQPNDYFINEGGYGHLGALGAKDIHSFIPPTATHILAAVGTGTMAAGLLMAAEPNQTIIAIPVLKGADAIQQDIAALVNDSDKMKQMIWKNEYHFGGYAKHPAALIQSMNEWWNLYQLPTDIVYTAKLIYATRHLMEQQFFPPNSHVVAIHSGGLQGNTSLSKNILQF</sequence>
<keyword evidence="8" id="KW-1185">Reference proteome</keyword>
<dbReference type="SUPFAM" id="SSF53686">
    <property type="entry name" value="Tryptophan synthase beta subunit-like PLP-dependent enzymes"/>
    <property type="match status" value="1"/>
</dbReference>
<dbReference type="RefSeq" id="WP_111294351.1">
    <property type="nucleotide sequence ID" value="NZ_QKZV01000003.1"/>
</dbReference>
<feature type="active site" description="Nucleophile" evidence="4">
    <location>
        <position position="71"/>
    </location>
</feature>
<organism evidence="7 8">
    <name type="scientific">Hydrotalea sandarakina</name>
    <dbReference type="NCBI Taxonomy" id="1004304"/>
    <lineage>
        <taxon>Bacteria</taxon>
        <taxon>Pseudomonadati</taxon>
        <taxon>Bacteroidota</taxon>
        <taxon>Chitinophagia</taxon>
        <taxon>Chitinophagales</taxon>
        <taxon>Chitinophagaceae</taxon>
        <taxon>Hydrotalea</taxon>
    </lineage>
</organism>
<dbReference type="Pfam" id="PF00291">
    <property type="entry name" value="PALP"/>
    <property type="match status" value="1"/>
</dbReference>
<evidence type="ECO:0000256" key="1">
    <source>
        <dbReference type="ARBA" id="ARBA00001933"/>
    </source>
</evidence>
<dbReference type="PANTHER" id="PTHR43780:SF2">
    <property type="entry name" value="1-AMINOCYCLOPROPANE-1-CARBOXYLATE DEAMINASE-RELATED"/>
    <property type="match status" value="1"/>
</dbReference>
<protein>
    <submittedName>
        <fullName evidence="7">1-aminocyclopropane-1-carboxylate deaminase</fullName>
    </submittedName>
</protein>
<comment type="caution">
    <text evidence="7">The sequence shown here is derived from an EMBL/GenBank/DDBJ whole genome shotgun (WGS) entry which is preliminary data.</text>
</comment>
<comment type="similarity">
    <text evidence="2">Belongs to the ACC deaminase/D-cysteine desulfhydrase family.</text>
</comment>
<evidence type="ECO:0000313" key="8">
    <source>
        <dbReference type="Proteomes" id="UP000249720"/>
    </source>
</evidence>